<dbReference type="EMBL" id="FOVP01000012">
    <property type="protein sequence ID" value="SFN98107.1"/>
    <property type="molecule type" value="Genomic_DNA"/>
</dbReference>
<sequence length="102" mass="11375">MKPLAYPESARDPELDELICDCLDLLLTTLPPEQANIVQRIDVEGEMPEDVAHTLKLSLSAVTCQLMCGRQTLKERFAAMYLVCPKHGLAACDCNQVNREKT</sequence>
<accession>A0A1I5DG61</accession>
<dbReference type="RefSeq" id="WP_143076336.1">
    <property type="nucleotide sequence ID" value="NZ_FOVP01000012.1"/>
</dbReference>
<evidence type="ECO:0000313" key="1">
    <source>
        <dbReference type="EMBL" id="SFN98107.1"/>
    </source>
</evidence>
<dbReference type="Gene3D" id="1.10.10.10">
    <property type="entry name" value="Winged helix-like DNA-binding domain superfamily/Winged helix DNA-binding domain"/>
    <property type="match status" value="1"/>
</dbReference>
<protein>
    <submittedName>
        <fullName evidence="1">RNA polymerase sigma-70 factor, ECF subfamily</fullName>
    </submittedName>
</protein>
<organism evidence="1 2">
    <name type="scientific">Roseovarius lutimaris</name>
    <dbReference type="NCBI Taxonomy" id="1005928"/>
    <lineage>
        <taxon>Bacteria</taxon>
        <taxon>Pseudomonadati</taxon>
        <taxon>Pseudomonadota</taxon>
        <taxon>Alphaproteobacteria</taxon>
        <taxon>Rhodobacterales</taxon>
        <taxon>Roseobacteraceae</taxon>
        <taxon>Roseovarius</taxon>
    </lineage>
</organism>
<reference evidence="2" key="1">
    <citation type="submission" date="2016-10" db="EMBL/GenBank/DDBJ databases">
        <authorList>
            <person name="Varghese N."/>
            <person name="Submissions S."/>
        </authorList>
    </citation>
    <scope>NUCLEOTIDE SEQUENCE [LARGE SCALE GENOMIC DNA]</scope>
    <source>
        <strain evidence="2">DSM 28463</strain>
    </source>
</reference>
<dbReference type="Proteomes" id="UP000198599">
    <property type="component" value="Unassembled WGS sequence"/>
</dbReference>
<dbReference type="InterPro" id="IPR036388">
    <property type="entry name" value="WH-like_DNA-bd_sf"/>
</dbReference>
<dbReference type="OrthoDB" id="7861343at2"/>
<dbReference type="InterPro" id="IPR013324">
    <property type="entry name" value="RNA_pol_sigma_r3/r4-like"/>
</dbReference>
<keyword evidence="2" id="KW-1185">Reference proteome</keyword>
<evidence type="ECO:0000313" key="2">
    <source>
        <dbReference type="Proteomes" id="UP000198599"/>
    </source>
</evidence>
<proteinExistence type="predicted"/>
<dbReference type="STRING" id="1005928.SAMN04487859_112108"/>
<gene>
    <name evidence="1" type="ORF">SAMN04487859_112108</name>
</gene>
<dbReference type="AlphaFoldDB" id="A0A1I5DG61"/>
<name>A0A1I5DG61_9RHOB</name>
<dbReference type="SUPFAM" id="SSF88659">
    <property type="entry name" value="Sigma3 and sigma4 domains of RNA polymerase sigma factors"/>
    <property type="match status" value="1"/>
</dbReference>